<keyword evidence="4" id="KW-0862">Zinc</keyword>
<dbReference type="RefSeq" id="WP_052104130.1">
    <property type="nucleotide sequence ID" value="NZ_AXNT01000064.1"/>
</dbReference>
<evidence type="ECO:0000256" key="2">
    <source>
        <dbReference type="ARBA" id="ARBA00022723"/>
    </source>
</evidence>
<dbReference type="STRING" id="1408250.Q760_15290"/>
<accession>A0A0A0B7K5</accession>
<sequence length="289" mass="29929">MSLSMWRYRRRAARLARSGEPVATRRRVLHPGFLVVLVATLTALAWQRGALEPVIGLAPPRAMVSVEGRLVSVPAPVEGAVRPRPPVPVTTSGSYAFLHEGPTGEPVGFDPCRPIRYVVRPDGAPAVGAQLVADSVAQIAAATGLTFVDAGLTSEEPDLERPLVQARYGDGWAPVLLAWSDETVHPELGGPTAGLGGASVVPGADGRSQFLAGGRVLLDGPDLTAILAGPDGYARARAVVVHELAHVVGLDHVDTPDELMAPVTGARTDLGQGDLAGLARVGQVACDGA</sequence>
<dbReference type="SUPFAM" id="SSF55486">
    <property type="entry name" value="Metalloproteases ('zincins'), catalytic domain"/>
    <property type="match status" value="1"/>
</dbReference>
<dbReference type="GO" id="GO:0031012">
    <property type="term" value="C:extracellular matrix"/>
    <property type="evidence" value="ECO:0007669"/>
    <property type="project" value="InterPro"/>
</dbReference>
<dbReference type="InterPro" id="IPR001818">
    <property type="entry name" value="Pept_M10_metallopeptidase"/>
</dbReference>
<dbReference type="Proteomes" id="UP000029833">
    <property type="component" value="Unassembled WGS sequence"/>
</dbReference>
<feature type="domain" description="Peptidase M10 metallopeptidase" evidence="5">
    <location>
        <begin position="235"/>
        <end position="277"/>
    </location>
</feature>
<evidence type="ECO:0000313" key="7">
    <source>
        <dbReference type="Proteomes" id="UP000029833"/>
    </source>
</evidence>
<dbReference type="AlphaFoldDB" id="A0A0A0B7K5"/>
<keyword evidence="2" id="KW-0479">Metal-binding</keyword>
<name>A0A0A0B7K5_9CELL</name>
<gene>
    <name evidence="6" type="ORF">Q760_15290</name>
</gene>
<keyword evidence="7" id="KW-1185">Reference proteome</keyword>
<dbReference type="InterPro" id="IPR024079">
    <property type="entry name" value="MetalloPept_cat_dom_sf"/>
</dbReference>
<dbReference type="GO" id="GO:0004222">
    <property type="term" value="F:metalloendopeptidase activity"/>
    <property type="evidence" value="ECO:0007669"/>
    <property type="project" value="InterPro"/>
</dbReference>
<dbReference type="Gene3D" id="3.40.390.10">
    <property type="entry name" value="Collagenase (Catalytic Domain)"/>
    <property type="match status" value="1"/>
</dbReference>
<evidence type="ECO:0000256" key="3">
    <source>
        <dbReference type="ARBA" id="ARBA00022801"/>
    </source>
</evidence>
<reference evidence="6 7" key="1">
    <citation type="submission" date="2013-10" db="EMBL/GenBank/DDBJ databases">
        <authorList>
            <person name="Wang G."/>
            <person name="Zhuang W."/>
        </authorList>
    </citation>
    <scope>NUCLEOTIDE SEQUENCE [LARGE SCALE GENOMIC DNA]</scope>
    <source>
        <strain evidence="6 7">DSM 20118</strain>
    </source>
</reference>
<comment type="caution">
    <text evidence="6">The sequence shown here is derived from an EMBL/GenBank/DDBJ whole genome shotgun (WGS) entry which is preliminary data.</text>
</comment>
<evidence type="ECO:0000259" key="5">
    <source>
        <dbReference type="Pfam" id="PF00413"/>
    </source>
</evidence>
<dbReference type="OrthoDB" id="4297752at2"/>
<dbReference type="EMBL" id="AXNT01000064">
    <property type="protein sequence ID" value="KGM02147.1"/>
    <property type="molecule type" value="Genomic_DNA"/>
</dbReference>
<keyword evidence="1" id="KW-0645">Protease</keyword>
<evidence type="ECO:0000256" key="4">
    <source>
        <dbReference type="ARBA" id="ARBA00022833"/>
    </source>
</evidence>
<evidence type="ECO:0000256" key="1">
    <source>
        <dbReference type="ARBA" id="ARBA00022670"/>
    </source>
</evidence>
<organism evidence="6 7">
    <name type="scientific">Cellulomonas cellasea DSM 20118</name>
    <dbReference type="NCBI Taxonomy" id="1408250"/>
    <lineage>
        <taxon>Bacteria</taxon>
        <taxon>Bacillati</taxon>
        <taxon>Actinomycetota</taxon>
        <taxon>Actinomycetes</taxon>
        <taxon>Micrococcales</taxon>
        <taxon>Cellulomonadaceae</taxon>
        <taxon>Cellulomonas</taxon>
    </lineage>
</organism>
<proteinExistence type="predicted"/>
<evidence type="ECO:0000313" key="6">
    <source>
        <dbReference type="EMBL" id="KGM02147.1"/>
    </source>
</evidence>
<keyword evidence="3" id="KW-0378">Hydrolase</keyword>
<dbReference type="GO" id="GO:0008270">
    <property type="term" value="F:zinc ion binding"/>
    <property type="evidence" value="ECO:0007669"/>
    <property type="project" value="InterPro"/>
</dbReference>
<dbReference type="Pfam" id="PF00413">
    <property type="entry name" value="Peptidase_M10"/>
    <property type="match status" value="1"/>
</dbReference>
<protein>
    <recommendedName>
        <fullName evidence="5">Peptidase M10 metallopeptidase domain-containing protein</fullName>
    </recommendedName>
</protein>
<dbReference type="GO" id="GO:0006508">
    <property type="term" value="P:proteolysis"/>
    <property type="evidence" value="ECO:0007669"/>
    <property type="project" value="UniProtKB-KW"/>
</dbReference>